<evidence type="ECO:0008006" key="4">
    <source>
        <dbReference type="Google" id="ProtNLM"/>
    </source>
</evidence>
<proteinExistence type="predicted"/>
<feature type="transmembrane region" description="Helical" evidence="1">
    <location>
        <begin position="234"/>
        <end position="263"/>
    </location>
</feature>
<gene>
    <name evidence="2" type="ORF">HA254_03855</name>
</gene>
<organism evidence="2 3">
    <name type="scientific">Candidatus Iainarchaeum sp</name>
    <dbReference type="NCBI Taxonomy" id="3101447"/>
    <lineage>
        <taxon>Archaea</taxon>
        <taxon>Candidatus Iainarchaeota</taxon>
        <taxon>Candidatus Iainarchaeia</taxon>
        <taxon>Candidatus Iainarchaeales</taxon>
        <taxon>Candidatus Iainarchaeaceae</taxon>
        <taxon>Candidatus Iainarchaeum</taxon>
    </lineage>
</organism>
<evidence type="ECO:0000313" key="3">
    <source>
        <dbReference type="Proteomes" id="UP000565078"/>
    </source>
</evidence>
<keyword evidence="1" id="KW-1133">Transmembrane helix</keyword>
<feature type="transmembrane region" description="Helical" evidence="1">
    <location>
        <begin position="84"/>
        <end position="105"/>
    </location>
</feature>
<feature type="transmembrane region" description="Helical" evidence="1">
    <location>
        <begin position="20"/>
        <end position="46"/>
    </location>
</feature>
<feature type="transmembrane region" description="Helical" evidence="1">
    <location>
        <begin position="179"/>
        <end position="200"/>
    </location>
</feature>
<feature type="transmembrane region" description="Helical" evidence="1">
    <location>
        <begin position="275"/>
        <end position="300"/>
    </location>
</feature>
<comment type="caution">
    <text evidence="2">The sequence shown here is derived from an EMBL/GenBank/DDBJ whole genome shotgun (WGS) entry which is preliminary data.</text>
</comment>
<evidence type="ECO:0000313" key="2">
    <source>
        <dbReference type="EMBL" id="HIH09780.1"/>
    </source>
</evidence>
<evidence type="ECO:0000256" key="1">
    <source>
        <dbReference type="SAM" id="Phobius"/>
    </source>
</evidence>
<sequence>MDYGAILSNSFMNIADRKVLTYIAARILVGIISLILLIGAAFFFFADIMPQLAQIMALSQNPSADPQAATSIVMSVLSSVLKNIIPFLLIVIPLVIIEALIQLYLNALMLARGLEIAGLKAPPVTFIKALKLILLEIWIAVAVMFSVYNTKFLIALLAIIALGIVAIILAFVSPILALLLGILVFFALLAYFVVMIYNAIRLSLTGAHYLANEKGILESAKESWGLTGGKVAEVFMAFILVFVVIFAIGFALSLIVMVLQVILRAAGVNPLIVQLLDMLINILTSPVFAAIGTLATAQIYSQVSGSLTPKSKKSL</sequence>
<dbReference type="EMBL" id="DUGC01000058">
    <property type="protein sequence ID" value="HIH09780.1"/>
    <property type="molecule type" value="Genomic_DNA"/>
</dbReference>
<reference evidence="3" key="1">
    <citation type="journal article" date="2020" name="bioRxiv">
        <title>A rank-normalized archaeal taxonomy based on genome phylogeny resolves widespread incomplete and uneven classifications.</title>
        <authorList>
            <person name="Rinke C."/>
            <person name="Chuvochina M."/>
            <person name="Mussig A.J."/>
            <person name="Chaumeil P.-A."/>
            <person name="Waite D.W."/>
            <person name="Whitman W.B."/>
            <person name="Parks D.H."/>
            <person name="Hugenholtz P."/>
        </authorList>
    </citation>
    <scope>NUCLEOTIDE SEQUENCE [LARGE SCALE GENOMIC DNA]</scope>
</reference>
<keyword evidence="1" id="KW-0472">Membrane</keyword>
<name>A0A7J4IY47_9ARCH</name>
<dbReference type="Proteomes" id="UP000565078">
    <property type="component" value="Unassembled WGS sequence"/>
</dbReference>
<feature type="transmembrane region" description="Helical" evidence="1">
    <location>
        <begin position="126"/>
        <end position="146"/>
    </location>
</feature>
<protein>
    <recommendedName>
        <fullName evidence="4">Glycerophosphoryl diester phosphodiesterase membrane domain-containing protein</fullName>
    </recommendedName>
</protein>
<feature type="transmembrane region" description="Helical" evidence="1">
    <location>
        <begin position="152"/>
        <end position="172"/>
    </location>
</feature>
<dbReference type="AlphaFoldDB" id="A0A7J4IY47"/>
<keyword evidence="1" id="KW-0812">Transmembrane</keyword>
<accession>A0A7J4IY47</accession>